<evidence type="ECO:0000313" key="3">
    <source>
        <dbReference type="EMBL" id="KAJ8414875.1"/>
    </source>
</evidence>
<sequence length="109" mass="11877">MLKMKLCTVLFVFGLSVLFSAAYGLRCFSCGMAESDQCRDKVTCSTFQDRCATTKVQGLFIQKSCMMSAACIMPLTSCCEGDLCNDAPRVGQSVHLLLLLSVGIILLFQ</sequence>
<dbReference type="EMBL" id="JAINUG010000011">
    <property type="protein sequence ID" value="KAJ8414875.1"/>
    <property type="molecule type" value="Genomic_DNA"/>
</dbReference>
<dbReference type="InterPro" id="IPR018363">
    <property type="entry name" value="CD59_antigen_CS"/>
</dbReference>
<accession>A0AAD7T5U1</accession>
<dbReference type="AlphaFoldDB" id="A0AAD7T5U1"/>
<evidence type="ECO:0008006" key="5">
    <source>
        <dbReference type="Google" id="ProtNLM"/>
    </source>
</evidence>
<dbReference type="Proteomes" id="UP001221898">
    <property type="component" value="Unassembled WGS sequence"/>
</dbReference>
<feature type="chain" id="PRO_5042228216" description="CD59 glycoprotein-like" evidence="2">
    <location>
        <begin position="25"/>
        <end position="109"/>
    </location>
</feature>
<organism evidence="3 4">
    <name type="scientific">Aldrovandia affinis</name>
    <dbReference type="NCBI Taxonomy" id="143900"/>
    <lineage>
        <taxon>Eukaryota</taxon>
        <taxon>Metazoa</taxon>
        <taxon>Chordata</taxon>
        <taxon>Craniata</taxon>
        <taxon>Vertebrata</taxon>
        <taxon>Euteleostomi</taxon>
        <taxon>Actinopterygii</taxon>
        <taxon>Neopterygii</taxon>
        <taxon>Teleostei</taxon>
        <taxon>Notacanthiformes</taxon>
        <taxon>Halosauridae</taxon>
        <taxon>Aldrovandia</taxon>
    </lineage>
</organism>
<comment type="caution">
    <text evidence="3">The sequence shown here is derived from an EMBL/GenBank/DDBJ whole genome shotgun (WGS) entry which is preliminary data.</text>
</comment>
<dbReference type="InterPro" id="IPR045860">
    <property type="entry name" value="Snake_toxin-like_sf"/>
</dbReference>
<proteinExistence type="predicted"/>
<keyword evidence="4" id="KW-1185">Reference proteome</keyword>
<gene>
    <name evidence="3" type="ORF">AAFF_G00023980</name>
</gene>
<evidence type="ECO:0000256" key="2">
    <source>
        <dbReference type="SAM" id="SignalP"/>
    </source>
</evidence>
<dbReference type="SUPFAM" id="SSF57302">
    <property type="entry name" value="Snake toxin-like"/>
    <property type="match status" value="1"/>
</dbReference>
<feature type="signal peptide" evidence="2">
    <location>
        <begin position="1"/>
        <end position="24"/>
    </location>
</feature>
<name>A0AAD7T5U1_9TELE</name>
<evidence type="ECO:0000313" key="4">
    <source>
        <dbReference type="Proteomes" id="UP001221898"/>
    </source>
</evidence>
<dbReference type="PROSITE" id="PS00983">
    <property type="entry name" value="LY6_UPAR"/>
    <property type="match status" value="1"/>
</dbReference>
<reference evidence="3" key="1">
    <citation type="journal article" date="2023" name="Science">
        <title>Genome structures resolve the early diversification of teleost fishes.</title>
        <authorList>
            <person name="Parey E."/>
            <person name="Louis A."/>
            <person name="Montfort J."/>
            <person name="Bouchez O."/>
            <person name="Roques C."/>
            <person name="Iampietro C."/>
            <person name="Lluch J."/>
            <person name="Castinel A."/>
            <person name="Donnadieu C."/>
            <person name="Desvignes T."/>
            <person name="Floi Bucao C."/>
            <person name="Jouanno E."/>
            <person name="Wen M."/>
            <person name="Mejri S."/>
            <person name="Dirks R."/>
            <person name="Jansen H."/>
            <person name="Henkel C."/>
            <person name="Chen W.J."/>
            <person name="Zahm M."/>
            <person name="Cabau C."/>
            <person name="Klopp C."/>
            <person name="Thompson A.W."/>
            <person name="Robinson-Rechavi M."/>
            <person name="Braasch I."/>
            <person name="Lecointre G."/>
            <person name="Bobe J."/>
            <person name="Postlethwait J.H."/>
            <person name="Berthelot C."/>
            <person name="Roest Crollius H."/>
            <person name="Guiguen Y."/>
        </authorList>
    </citation>
    <scope>NUCLEOTIDE SEQUENCE</scope>
    <source>
        <strain evidence="3">NC1722</strain>
    </source>
</reference>
<keyword evidence="1 2" id="KW-0732">Signal</keyword>
<protein>
    <recommendedName>
        <fullName evidence="5">CD59 glycoprotein-like</fullName>
    </recommendedName>
</protein>
<evidence type="ECO:0000256" key="1">
    <source>
        <dbReference type="ARBA" id="ARBA00022729"/>
    </source>
</evidence>